<dbReference type="InterPro" id="IPR038029">
    <property type="entry name" value="GbiG_N_sf"/>
</dbReference>
<evidence type="ECO:0000313" key="4">
    <source>
        <dbReference type="EMBL" id="SHE99753.1"/>
    </source>
</evidence>
<dbReference type="Pfam" id="PF11760">
    <property type="entry name" value="CbiG_N"/>
    <property type="match status" value="1"/>
</dbReference>
<dbReference type="SUPFAM" id="SSF159672">
    <property type="entry name" value="CbiG N-terminal domain-like"/>
    <property type="match status" value="1"/>
</dbReference>
<dbReference type="InterPro" id="IPR021744">
    <property type="entry name" value="CbiG_N"/>
</dbReference>
<dbReference type="STRING" id="1533.SAMN05443638_12317"/>
<dbReference type="GO" id="GO:0009236">
    <property type="term" value="P:cobalamin biosynthetic process"/>
    <property type="evidence" value="ECO:0007669"/>
    <property type="project" value="InterPro"/>
</dbReference>
<sequence length="327" mass="36049">MIGIISVTKDGDKIGEKLEKKLGGKLFLRDHIKNIGLKNITKELFENFQGIVFISSTGIAVRAISDYIKDKTKDPAVVVVDSLGKFSISLLSGHLGGGNSLAKKISILLNNQCIITTATDIKDVVAPDIIAKDNSLIIEDLKKAKDFAAALIEDKKIDFLDDYNLISLPKGYSKYEGFGEMLLWITNKLIGNKNYNKILRLKRRNLVLGIGCRKNTPKDELEEKVLNYLENHNLDKDSVKAIGSIDLKKDEEAIINLKEKLNCDFVTFSKEEISKVKGDFEKSDFVKKITGVPAVCEPSAILLGGQIILPKEKLGGITICVGEIKNG</sequence>
<dbReference type="Gene3D" id="3.30.420.180">
    <property type="entry name" value="CobE/GbiG C-terminal domain"/>
    <property type="match status" value="1"/>
</dbReference>
<dbReference type="InterPro" id="IPR002750">
    <property type="entry name" value="CobE/GbiG_C"/>
</dbReference>
<dbReference type="OrthoDB" id="9781023at2"/>
<dbReference type="RefSeq" id="WP_072896997.1">
    <property type="nucleotide sequence ID" value="NZ_FQVM01000023.1"/>
</dbReference>
<dbReference type="SUPFAM" id="SSF159664">
    <property type="entry name" value="CobE/GbiG C-terminal domain-like"/>
    <property type="match status" value="1"/>
</dbReference>
<name>A0A1M4Y2F3_9CLOT</name>
<feature type="domain" description="CobE/GbiG C-terminal" evidence="1">
    <location>
        <begin position="206"/>
        <end position="321"/>
    </location>
</feature>
<evidence type="ECO:0000259" key="1">
    <source>
        <dbReference type="Pfam" id="PF01890"/>
    </source>
</evidence>
<keyword evidence="5" id="KW-1185">Reference proteome</keyword>
<reference evidence="4 5" key="1">
    <citation type="submission" date="2016-11" db="EMBL/GenBank/DDBJ databases">
        <authorList>
            <person name="Jaros S."/>
            <person name="Januszkiewicz K."/>
            <person name="Wedrychowicz H."/>
        </authorList>
    </citation>
    <scope>NUCLEOTIDE SEQUENCE [LARGE SCALE GENOMIC DNA]</scope>
    <source>
        <strain evidence="4 5">DSM 2631</strain>
    </source>
</reference>
<dbReference type="EMBL" id="FQVM01000023">
    <property type="protein sequence ID" value="SHE99753.1"/>
    <property type="molecule type" value="Genomic_DNA"/>
</dbReference>
<evidence type="ECO:0000313" key="5">
    <source>
        <dbReference type="Proteomes" id="UP000184035"/>
    </source>
</evidence>
<dbReference type="InterPro" id="IPR052553">
    <property type="entry name" value="CbiG_hydrolase"/>
</dbReference>
<dbReference type="AlphaFoldDB" id="A0A1M4Y2F3"/>
<dbReference type="Pfam" id="PF01890">
    <property type="entry name" value="CbiG_C"/>
    <property type="match status" value="1"/>
</dbReference>
<keyword evidence="4" id="KW-0456">Lyase</keyword>
<dbReference type="NCBIfam" id="NF004466">
    <property type="entry name" value="PRK05788.1-4"/>
    <property type="match status" value="1"/>
</dbReference>
<dbReference type="Gene3D" id="3.40.50.11220">
    <property type="match status" value="1"/>
</dbReference>
<accession>A0A1M4Y2F3</accession>
<feature type="domain" description="Cobalamin synthesis G N-terminal" evidence="2">
    <location>
        <begin position="40"/>
        <end position="120"/>
    </location>
</feature>
<dbReference type="InterPro" id="IPR036518">
    <property type="entry name" value="CobE/GbiG_C_sf"/>
</dbReference>
<dbReference type="InterPro" id="IPR021745">
    <property type="entry name" value="CbiG_mid"/>
</dbReference>
<dbReference type="PANTHER" id="PTHR37477">
    <property type="entry name" value="COBALT-PRECORRIN-5A HYDROLASE"/>
    <property type="match status" value="1"/>
</dbReference>
<organism evidence="4 5">
    <name type="scientific">Clostridium fallax</name>
    <dbReference type="NCBI Taxonomy" id="1533"/>
    <lineage>
        <taxon>Bacteria</taxon>
        <taxon>Bacillati</taxon>
        <taxon>Bacillota</taxon>
        <taxon>Clostridia</taxon>
        <taxon>Eubacteriales</taxon>
        <taxon>Clostridiaceae</taxon>
        <taxon>Clostridium</taxon>
    </lineage>
</organism>
<evidence type="ECO:0000259" key="3">
    <source>
        <dbReference type="Pfam" id="PF11761"/>
    </source>
</evidence>
<protein>
    <submittedName>
        <fullName evidence="4">Cobalt-precorrin 5A acetaldehyde-lyase</fullName>
    </submittedName>
</protein>
<dbReference type="GO" id="GO:0016829">
    <property type="term" value="F:lyase activity"/>
    <property type="evidence" value="ECO:0007669"/>
    <property type="project" value="UniProtKB-KW"/>
</dbReference>
<feature type="domain" description="Cobalamin biosynthesis central region" evidence="3">
    <location>
        <begin position="126"/>
        <end position="190"/>
    </location>
</feature>
<dbReference type="Pfam" id="PF11761">
    <property type="entry name" value="CbiG_mid"/>
    <property type="match status" value="1"/>
</dbReference>
<dbReference type="Proteomes" id="UP000184035">
    <property type="component" value="Unassembled WGS sequence"/>
</dbReference>
<proteinExistence type="predicted"/>
<dbReference type="PANTHER" id="PTHR37477:SF1">
    <property type="entry name" value="COBALT-PRECORRIN-5A HYDROLASE"/>
    <property type="match status" value="1"/>
</dbReference>
<evidence type="ECO:0000259" key="2">
    <source>
        <dbReference type="Pfam" id="PF11760"/>
    </source>
</evidence>
<gene>
    <name evidence="4" type="ORF">SAMN05443638_12317</name>
</gene>